<dbReference type="CDD" id="cd17092">
    <property type="entry name" value="FERM1_F1_Myosin-VII"/>
    <property type="match status" value="1"/>
</dbReference>
<dbReference type="AlphaFoldDB" id="A0A5J4NJJ3"/>
<evidence type="ECO:0000259" key="3">
    <source>
        <dbReference type="PROSITE" id="PS51016"/>
    </source>
</evidence>
<evidence type="ECO:0000313" key="4">
    <source>
        <dbReference type="EMBL" id="KAA3675611.1"/>
    </source>
</evidence>
<dbReference type="InterPro" id="IPR029071">
    <property type="entry name" value="Ubiquitin-like_domsf"/>
</dbReference>
<dbReference type="EMBL" id="QNGE01002420">
    <property type="protein sequence ID" value="KAA3675611.1"/>
    <property type="molecule type" value="Genomic_DNA"/>
</dbReference>
<comment type="similarity">
    <text evidence="1">Belongs to the TRAFAC class myosin-kinesin ATPase superfamily. Myosin family.</text>
</comment>
<dbReference type="PANTHER" id="PTHR22692">
    <property type="entry name" value="MYOSIN VII, XV"/>
    <property type="match status" value="1"/>
</dbReference>
<dbReference type="InterPro" id="IPR014352">
    <property type="entry name" value="FERM/acyl-CoA-bd_prot_sf"/>
</dbReference>
<keyword evidence="5" id="KW-1185">Reference proteome</keyword>
<dbReference type="PROSITE" id="PS50057">
    <property type="entry name" value="FERM_3"/>
    <property type="match status" value="1"/>
</dbReference>
<accession>A0A5J4NJJ3</accession>
<dbReference type="InterPro" id="IPR041793">
    <property type="entry name" value="MyoVII_FERM_C1"/>
</dbReference>
<evidence type="ECO:0000313" key="5">
    <source>
        <dbReference type="Proteomes" id="UP000324629"/>
    </source>
</evidence>
<evidence type="ECO:0000256" key="1">
    <source>
        <dbReference type="ARBA" id="ARBA00008314"/>
    </source>
</evidence>
<dbReference type="Pfam" id="PF00784">
    <property type="entry name" value="MyTH4"/>
    <property type="match status" value="1"/>
</dbReference>
<evidence type="ECO:0000259" key="2">
    <source>
        <dbReference type="PROSITE" id="PS50057"/>
    </source>
</evidence>
<dbReference type="SMART" id="SM00139">
    <property type="entry name" value="MyTH4"/>
    <property type="match status" value="1"/>
</dbReference>
<reference evidence="4 5" key="1">
    <citation type="journal article" date="2019" name="Gigascience">
        <title>Whole-genome sequence of the oriental lung fluke Paragonimus westermani.</title>
        <authorList>
            <person name="Oey H."/>
            <person name="Zakrzewski M."/>
            <person name="Narain K."/>
            <person name="Devi K.R."/>
            <person name="Agatsuma T."/>
            <person name="Nawaratna S."/>
            <person name="Gobert G.N."/>
            <person name="Jones M.K."/>
            <person name="Ragan M.A."/>
            <person name="McManus D.P."/>
            <person name="Krause L."/>
        </authorList>
    </citation>
    <scope>NUCLEOTIDE SEQUENCE [LARGE SCALE GENOMIC DNA]</scope>
    <source>
        <strain evidence="4 5">IND2009</strain>
    </source>
</reference>
<dbReference type="Gene3D" id="1.20.80.10">
    <property type="match status" value="1"/>
</dbReference>
<dbReference type="PANTHER" id="PTHR22692:SF33">
    <property type="entry name" value="MYOSIN"/>
    <property type="match status" value="1"/>
</dbReference>
<dbReference type="Gene3D" id="1.25.40.530">
    <property type="entry name" value="MyTH4 domain"/>
    <property type="match status" value="1"/>
</dbReference>
<dbReference type="SMART" id="SM00295">
    <property type="entry name" value="B41"/>
    <property type="match status" value="1"/>
</dbReference>
<dbReference type="InterPro" id="IPR051567">
    <property type="entry name" value="Unconventional_Myosin_ATPase"/>
</dbReference>
<protein>
    <submittedName>
        <fullName evidence="4">Myosin VIIa</fullName>
    </submittedName>
</protein>
<dbReference type="Pfam" id="PF21998">
    <property type="entry name" value="FERM_C1_MyoVII"/>
    <property type="match status" value="1"/>
</dbReference>
<dbReference type="Pfam" id="PF21989">
    <property type="entry name" value="RA_2"/>
    <property type="match status" value="1"/>
</dbReference>
<organism evidence="4 5">
    <name type="scientific">Paragonimus westermani</name>
    <dbReference type="NCBI Taxonomy" id="34504"/>
    <lineage>
        <taxon>Eukaryota</taxon>
        <taxon>Metazoa</taxon>
        <taxon>Spiralia</taxon>
        <taxon>Lophotrochozoa</taxon>
        <taxon>Platyhelminthes</taxon>
        <taxon>Trematoda</taxon>
        <taxon>Digenea</taxon>
        <taxon>Plagiorchiida</taxon>
        <taxon>Troglotremata</taxon>
        <taxon>Troglotrematidae</taxon>
        <taxon>Paragonimus</taxon>
    </lineage>
</organism>
<dbReference type="PROSITE" id="PS51016">
    <property type="entry name" value="MYTH4"/>
    <property type="match status" value="1"/>
</dbReference>
<feature type="domain" description="MyTH4" evidence="3">
    <location>
        <begin position="1"/>
        <end position="156"/>
    </location>
</feature>
<dbReference type="InterPro" id="IPR000857">
    <property type="entry name" value="MyTH4_dom"/>
</dbReference>
<gene>
    <name evidence="4" type="ORF">DEA37_0012413</name>
</gene>
<dbReference type="Gene3D" id="3.10.20.90">
    <property type="entry name" value="Phosphatidylinositol 3-kinase Catalytic Subunit, Chain A, domain 1"/>
    <property type="match status" value="1"/>
</dbReference>
<dbReference type="InterPro" id="IPR019749">
    <property type="entry name" value="Band_41_domain"/>
</dbReference>
<sequence>MRMKTGDLSSERLKKGPLLTRPVHDEELLKAWLWMPFTRAGSARLGQDNSLSSLYKVHFIIGHAIVCPDLRDEIYCQICKQILRNPSRRSAANGWFLLALCTGVFTPSERLLQPLRGFIRSGPSEFSQLCLRRLERTYQNGVRSQPPSWMELRATRLKSYIPLSVTCMDGRNYTILADSATTAGEICRALATLLNLIDHFGFSLYIGVLDKISSLGNSMDHLMDAISQCEQYALKKGSRNSSLRWHLYFRKEIFAPWHDPAIDPVATTLIYYQVIRGLVKGEYRCDKKSILTFLLACKYYTETYELINVETGELNTQLYEIRSWLATHNCPWVKNVVEWAKQIVEVLRTHNLFAYPRDANRVQQEVVRLAQDQWPLFFSRFHEAKQFTGPSIYFEEVIVALNDTGLYITNNQQKLIRRLLFPEIYCITTSDPQGSQNKLLTVTTVCGVEYTLLARTAEEKCHLLVTFLTGLKERSGYAVAIRDFNQSPGTCFRNGAVNSAPMIEICIFPSVKLR</sequence>
<feature type="domain" description="FERM" evidence="2">
    <location>
        <begin position="161"/>
        <end position="475"/>
    </location>
</feature>
<name>A0A5J4NJJ3_9TREM</name>
<dbReference type="Proteomes" id="UP000324629">
    <property type="component" value="Unassembled WGS sequence"/>
</dbReference>
<dbReference type="SUPFAM" id="SSF54236">
    <property type="entry name" value="Ubiquitin-like"/>
    <property type="match status" value="1"/>
</dbReference>
<dbReference type="InterPro" id="IPR038185">
    <property type="entry name" value="MyTH4_dom_sf"/>
</dbReference>
<dbReference type="GO" id="GO:0005856">
    <property type="term" value="C:cytoskeleton"/>
    <property type="evidence" value="ECO:0007669"/>
    <property type="project" value="InterPro"/>
</dbReference>
<dbReference type="InterPro" id="IPR035963">
    <property type="entry name" value="FERM_2"/>
</dbReference>
<dbReference type="SUPFAM" id="SSF47031">
    <property type="entry name" value="Second domain of FERM"/>
    <property type="match status" value="1"/>
</dbReference>
<proteinExistence type="inferred from homology"/>
<comment type="caution">
    <text evidence="4">The sequence shown here is derived from an EMBL/GenBank/DDBJ whole genome shotgun (WGS) entry which is preliminary data.</text>
</comment>
<dbReference type="InterPro" id="IPR000299">
    <property type="entry name" value="FERM_domain"/>
</dbReference>
<dbReference type="InterPro" id="IPR011993">
    <property type="entry name" value="PH-like_dom_sf"/>
</dbReference>
<dbReference type="Gene3D" id="2.30.29.30">
    <property type="entry name" value="Pleckstrin-homology domain (PH domain)/Phosphotyrosine-binding domain (PTB)"/>
    <property type="match status" value="1"/>
</dbReference>